<organism evidence="2">
    <name type="scientific">Arion vulgaris</name>
    <dbReference type="NCBI Taxonomy" id="1028688"/>
    <lineage>
        <taxon>Eukaryota</taxon>
        <taxon>Metazoa</taxon>
        <taxon>Spiralia</taxon>
        <taxon>Lophotrochozoa</taxon>
        <taxon>Mollusca</taxon>
        <taxon>Gastropoda</taxon>
        <taxon>Heterobranchia</taxon>
        <taxon>Euthyneura</taxon>
        <taxon>Panpulmonata</taxon>
        <taxon>Eupulmonata</taxon>
        <taxon>Stylommatophora</taxon>
        <taxon>Helicina</taxon>
        <taxon>Arionoidea</taxon>
        <taxon>Arionidae</taxon>
        <taxon>Arion</taxon>
    </lineage>
</organism>
<gene>
    <name evidence="2" type="primary">ORF24788</name>
</gene>
<feature type="non-terminal residue" evidence="2">
    <location>
        <position position="74"/>
    </location>
</feature>
<dbReference type="AlphaFoldDB" id="A0A0B6YGB2"/>
<feature type="region of interest" description="Disordered" evidence="1">
    <location>
        <begin position="1"/>
        <end position="54"/>
    </location>
</feature>
<feature type="compositionally biased region" description="Low complexity" evidence="1">
    <location>
        <begin position="18"/>
        <end position="37"/>
    </location>
</feature>
<dbReference type="EMBL" id="HACG01008408">
    <property type="protein sequence ID" value="CEK55273.1"/>
    <property type="molecule type" value="Transcribed_RNA"/>
</dbReference>
<feature type="non-terminal residue" evidence="2">
    <location>
        <position position="1"/>
    </location>
</feature>
<evidence type="ECO:0000256" key="1">
    <source>
        <dbReference type="SAM" id="MobiDB-lite"/>
    </source>
</evidence>
<sequence length="74" mass="8209">PVPPQLKESIHFSDTEDSSSMVSSKVKDLISSLSDNDNSSHKSESDREGYSVQRTSELAVKITLPKNKNRNKFG</sequence>
<proteinExistence type="predicted"/>
<feature type="compositionally biased region" description="Basic and acidic residues" evidence="1">
    <location>
        <begin position="38"/>
        <end position="49"/>
    </location>
</feature>
<reference evidence="2" key="1">
    <citation type="submission" date="2014-12" db="EMBL/GenBank/DDBJ databases">
        <title>Insight into the proteome of Arion vulgaris.</title>
        <authorList>
            <person name="Aradska J."/>
            <person name="Bulat T."/>
            <person name="Smidak R."/>
            <person name="Sarate P."/>
            <person name="Gangsoo J."/>
            <person name="Sialana F."/>
            <person name="Bilban M."/>
            <person name="Lubec G."/>
        </authorList>
    </citation>
    <scope>NUCLEOTIDE SEQUENCE</scope>
    <source>
        <tissue evidence="2">Skin</tissue>
    </source>
</reference>
<name>A0A0B6YGB2_9EUPU</name>
<protein>
    <submittedName>
        <fullName evidence="2">Uncharacterized protein</fullName>
    </submittedName>
</protein>
<evidence type="ECO:0000313" key="2">
    <source>
        <dbReference type="EMBL" id="CEK55273.1"/>
    </source>
</evidence>
<accession>A0A0B6YGB2</accession>